<evidence type="ECO:0000313" key="1">
    <source>
        <dbReference type="EMBL" id="MBW82211.1"/>
    </source>
</evidence>
<dbReference type="AlphaFoldDB" id="A0A2P2ILX0"/>
<accession>A0A2P2ILX0</accession>
<reference evidence="1" key="1">
    <citation type="submission" date="2018-02" db="EMBL/GenBank/DDBJ databases">
        <title>Rhizophora mucronata_Transcriptome.</title>
        <authorList>
            <person name="Meera S.P."/>
            <person name="Sreeshan A."/>
            <person name="Augustine A."/>
        </authorList>
    </citation>
    <scope>NUCLEOTIDE SEQUENCE</scope>
    <source>
        <tissue evidence="1">Leaf</tissue>
    </source>
</reference>
<name>A0A2P2ILX0_RHIMU</name>
<sequence>MMLRLMVLVYLMTLILPSPLLSCGRVRRPKS</sequence>
<protein>
    <submittedName>
        <fullName evidence="1">Uncharacterized protein</fullName>
    </submittedName>
</protein>
<dbReference type="EMBL" id="GGEC01001728">
    <property type="protein sequence ID" value="MBW82211.1"/>
    <property type="molecule type" value="Transcribed_RNA"/>
</dbReference>
<proteinExistence type="predicted"/>
<organism evidence="1">
    <name type="scientific">Rhizophora mucronata</name>
    <name type="common">Asiatic mangrove</name>
    <dbReference type="NCBI Taxonomy" id="61149"/>
    <lineage>
        <taxon>Eukaryota</taxon>
        <taxon>Viridiplantae</taxon>
        <taxon>Streptophyta</taxon>
        <taxon>Embryophyta</taxon>
        <taxon>Tracheophyta</taxon>
        <taxon>Spermatophyta</taxon>
        <taxon>Magnoliopsida</taxon>
        <taxon>eudicotyledons</taxon>
        <taxon>Gunneridae</taxon>
        <taxon>Pentapetalae</taxon>
        <taxon>rosids</taxon>
        <taxon>fabids</taxon>
        <taxon>Malpighiales</taxon>
        <taxon>Rhizophoraceae</taxon>
        <taxon>Rhizophora</taxon>
    </lineage>
</organism>